<dbReference type="InterPro" id="IPR053139">
    <property type="entry name" value="Surface_bspA-like"/>
</dbReference>
<sequence length="1085" mass="121491">MIRNFIVTLDYYEKIRKIGEGHFSCVYLIKDRETNQEYATKINRKMISDEIEQRNFMSEIEIYSKIKHPAILGFVGYNLFNFESEPYPVSIFDYVPNGSLESYIFKVKNGNKRWTDTNKYIIILGISFGMRYLHSQNISHRDLKPANILLDEKLYPKICDFGLSKITNDLDSYMDSYLGTPFYMAPEIKRGKPFTSKVDVYAFSIIVSEILANKRTKFSTDNIIGKENKAFLGKCNSPNSSLRPSFEEICQYFVTKNFLSNFKDIDINEVSSFFDWLEQGDPSISFYRYKLFRENWPSQNPETFDISKDDIPIQITQNSIVYNIYKKKSVAHIHESPNVQGDVIIPSTIQYGPKEYDVTLICDNAFSNSSIDSLKFASESKVKFIGNLAFASSPLFRLQIPASLEILADNWCQGADQLRQVEVSPNNRHFSIETFFLIEKKENSKEILLSLKQIKGELIVPPDITCIRSFAFANQASLTSVVSESSVLREIGHNAFHNCESLFSVTLKKSKNLAVGSFCFFECKKLSVVNFFCDEVLIGRSCFENCASLQTLLFHKIASLEIGSHAINGCDSLPAIAVNEADRIVIDAESFVGASKLKSIGLFGGMILLGDDFVRNCGALSLVSINSKENLTIKSATFECCKFLNEVRISTTSELTFECSCFNGLLNMKTFEASGEKVTFGDGCFNDCSSLTEFVVTNSGDVSLGKSQFNWCIKLSKIQIESTQSVELNDDSFCGAANLSEVKISCEGDVKMSDNFFKGFSMLKTVFLKSKNLTIPSGFFENCESIEKVVIEGNSIIELCQKVFAGKANLNSIEINGCNVLIGKYCFLECPSLHSFVVKTARSITMSSHLFKGCRKLLHIDLGVSDVLSVCNNAFEASFVQNVSLQGSTVHIGEESFKNCVNLSSFSVPSACELHIDERSFEGCCKITEVVLNASSKLDIGPSCFAAISCLKSLSLQGIDVRIGKFCFSNCTALRSVYLESADCVLLDDGSFKDCKNIETVTVNSKAECRMGDECFARDRKLKSLKLEGKVMMIGDRCFECCSSLTYVSILMANEIYYYKNSFKKVANSIVYDFSNNAKVTINDE</sequence>
<proteinExistence type="predicted"/>
<name>A0ABR2KYA7_9EUKA</name>
<dbReference type="Proteomes" id="UP001470230">
    <property type="component" value="Unassembled WGS sequence"/>
</dbReference>
<dbReference type="Gene3D" id="3.80.10.10">
    <property type="entry name" value="Ribonuclease Inhibitor"/>
    <property type="match status" value="4"/>
</dbReference>
<comment type="caution">
    <text evidence="2">The sequence shown here is derived from an EMBL/GenBank/DDBJ whole genome shotgun (WGS) entry which is preliminary data.</text>
</comment>
<dbReference type="InterPro" id="IPR008271">
    <property type="entry name" value="Ser/Thr_kinase_AS"/>
</dbReference>
<evidence type="ECO:0000313" key="3">
    <source>
        <dbReference type="Proteomes" id="UP001470230"/>
    </source>
</evidence>
<dbReference type="PANTHER" id="PTHR45661">
    <property type="entry name" value="SURFACE ANTIGEN"/>
    <property type="match status" value="1"/>
</dbReference>
<organism evidence="2 3">
    <name type="scientific">Tritrichomonas musculus</name>
    <dbReference type="NCBI Taxonomy" id="1915356"/>
    <lineage>
        <taxon>Eukaryota</taxon>
        <taxon>Metamonada</taxon>
        <taxon>Parabasalia</taxon>
        <taxon>Tritrichomonadida</taxon>
        <taxon>Tritrichomonadidae</taxon>
        <taxon>Tritrichomonas</taxon>
    </lineage>
</organism>
<gene>
    <name evidence="2" type="ORF">M9Y10_013910</name>
</gene>
<dbReference type="Pfam" id="PF13306">
    <property type="entry name" value="LRR_5"/>
    <property type="match status" value="4"/>
</dbReference>
<keyword evidence="3" id="KW-1185">Reference proteome</keyword>
<dbReference type="EMBL" id="JAPFFF010000002">
    <property type="protein sequence ID" value="KAK8896023.1"/>
    <property type="molecule type" value="Genomic_DNA"/>
</dbReference>
<dbReference type="InterPro" id="IPR000719">
    <property type="entry name" value="Prot_kinase_dom"/>
</dbReference>
<dbReference type="InterPro" id="IPR026906">
    <property type="entry name" value="LRR_5"/>
</dbReference>
<accession>A0ABR2KYA7</accession>
<dbReference type="PROSITE" id="PS00108">
    <property type="entry name" value="PROTEIN_KINASE_ST"/>
    <property type="match status" value="1"/>
</dbReference>
<evidence type="ECO:0000313" key="2">
    <source>
        <dbReference type="EMBL" id="KAK8896023.1"/>
    </source>
</evidence>
<dbReference type="InterPro" id="IPR011009">
    <property type="entry name" value="Kinase-like_dom_sf"/>
</dbReference>
<dbReference type="Gene3D" id="1.10.510.10">
    <property type="entry name" value="Transferase(Phosphotransferase) domain 1"/>
    <property type="match status" value="1"/>
</dbReference>
<dbReference type="Pfam" id="PF00069">
    <property type="entry name" value="Pkinase"/>
    <property type="match status" value="1"/>
</dbReference>
<dbReference type="InterPro" id="IPR032675">
    <property type="entry name" value="LRR_dom_sf"/>
</dbReference>
<feature type="domain" description="Protein kinase" evidence="1">
    <location>
        <begin position="12"/>
        <end position="259"/>
    </location>
</feature>
<dbReference type="SUPFAM" id="SSF52058">
    <property type="entry name" value="L domain-like"/>
    <property type="match status" value="2"/>
</dbReference>
<protein>
    <recommendedName>
        <fullName evidence="1">Protein kinase domain-containing protein</fullName>
    </recommendedName>
</protein>
<dbReference type="SMART" id="SM00220">
    <property type="entry name" value="S_TKc"/>
    <property type="match status" value="1"/>
</dbReference>
<dbReference type="PANTHER" id="PTHR45661:SF3">
    <property type="entry name" value="IG-LIKE DOMAIN-CONTAINING PROTEIN"/>
    <property type="match status" value="1"/>
</dbReference>
<dbReference type="SUPFAM" id="SSF56112">
    <property type="entry name" value="Protein kinase-like (PK-like)"/>
    <property type="match status" value="1"/>
</dbReference>
<reference evidence="2 3" key="1">
    <citation type="submission" date="2024-04" db="EMBL/GenBank/DDBJ databases">
        <title>Tritrichomonas musculus Genome.</title>
        <authorList>
            <person name="Alves-Ferreira E."/>
            <person name="Grigg M."/>
            <person name="Lorenzi H."/>
            <person name="Galac M."/>
        </authorList>
    </citation>
    <scope>NUCLEOTIDE SEQUENCE [LARGE SCALE GENOMIC DNA]</scope>
    <source>
        <strain evidence="2 3">EAF2021</strain>
    </source>
</reference>
<evidence type="ECO:0000259" key="1">
    <source>
        <dbReference type="PROSITE" id="PS50011"/>
    </source>
</evidence>
<dbReference type="PROSITE" id="PS50011">
    <property type="entry name" value="PROTEIN_KINASE_DOM"/>
    <property type="match status" value="1"/>
</dbReference>